<evidence type="ECO:0000313" key="2">
    <source>
        <dbReference type="Proteomes" id="UP001432027"/>
    </source>
</evidence>
<protein>
    <submittedName>
        <fullName evidence="1">Uncharacterized protein</fullName>
    </submittedName>
</protein>
<name>A0AAV5THF2_9BILA</name>
<sequence length="108" mass="12815">NTQTRVERAFLRSRLIHWLALRLSCTIVPSSVDSRVSGLKIAHERDDGRRIHATEQSEFPRIRRISEKSMIRVIGVDWRTEIWRMLVDYIEDESRRRSVSFEYELVSG</sequence>
<comment type="caution">
    <text evidence="1">The sequence shown here is derived from an EMBL/GenBank/DDBJ whole genome shotgun (WGS) entry which is preliminary data.</text>
</comment>
<feature type="non-terminal residue" evidence="1">
    <location>
        <position position="108"/>
    </location>
</feature>
<feature type="non-terminal residue" evidence="1">
    <location>
        <position position="1"/>
    </location>
</feature>
<dbReference type="EMBL" id="BTSX01000004">
    <property type="protein sequence ID" value="GMS93756.1"/>
    <property type="molecule type" value="Genomic_DNA"/>
</dbReference>
<evidence type="ECO:0000313" key="1">
    <source>
        <dbReference type="EMBL" id="GMS93756.1"/>
    </source>
</evidence>
<dbReference type="AlphaFoldDB" id="A0AAV5THF2"/>
<accession>A0AAV5THF2</accession>
<dbReference type="Proteomes" id="UP001432027">
    <property type="component" value="Unassembled WGS sequence"/>
</dbReference>
<proteinExistence type="predicted"/>
<keyword evidence="2" id="KW-1185">Reference proteome</keyword>
<reference evidence="1" key="1">
    <citation type="submission" date="2023-10" db="EMBL/GenBank/DDBJ databases">
        <title>Genome assembly of Pristionchus species.</title>
        <authorList>
            <person name="Yoshida K."/>
            <person name="Sommer R.J."/>
        </authorList>
    </citation>
    <scope>NUCLEOTIDE SEQUENCE</scope>
    <source>
        <strain evidence="1">RS0144</strain>
    </source>
</reference>
<gene>
    <name evidence="1" type="ORF">PENTCL1PPCAC_15931</name>
</gene>
<organism evidence="1 2">
    <name type="scientific">Pristionchus entomophagus</name>
    <dbReference type="NCBI Taxonomy" id="358040"/>
    <lineage>
        <taxon>Eukaryota</taxon>
        <taxon>Metazoa</taxon>
        <taxon>Ecdysozoa</taxon>
        <taxon>Nematoda</taxon>
        <taxon>Chromadorea</taxon>
        <taxon>Rhabditida</taxon>
        <taxon>Rhabditina</taxon>
        <taxon>Diplogasteromorpha</taxon>
        <taxon>Diplogasteroidea</taxon>
        <taxon>Neodiplogasteridae</taxon>
        <taxon>Pristionchus</taxon>
    </lineage>
</organism>